<dbReference type="InterPro" id="IPR000560">
    <property type="entry name" value="His_Pase_clade-2"/>
</dbReference>
<evidence type="ECO:0000256" key="16">
    <source>
        <dbReference type="PIRSR" id="PIRSR000894-2"/>
    </source>
</evidence>
<dbReference type="CDD" id="cd07061">
    <property type="entry name" value="HP_HAP_like"/>
    <property type="match status" value="1"/>
</dbReference>
<feature type="disulfide bond" evidence="16">
    <location>
        <begin position="268"/>
        <end position="283"/>
    </location>
</feature>
<evidence type="ECO:0000256" key="12">
    <source>
        <dbReference type="ARBA" id="ARBA00043668"/>
    </source>
</evidence>
<evidence type="ECO:0000256" key="5">
    <source>
        <dbReference type="ARBA" id="ARBA00018097"/>
    </source>
</evidence>
<keyword evidence="9" id="KW-0472">Membrane</keyword>
<reference evidence="17" key="1">
    <citation type="journal article" date="2024" name="Gigascience">
        <title>Chromosome-level genome of the poultry shaft louse Menopon gallinae provides insight into the host-switching and adaptive evolution of parasitic lice.</title>
        <authorList>
            <person name="Xu Y."/>
            <person name="Ma L."/>
            <person name="Liu S."/>
            <person name="Liang Y."/>
            <person name="Liu Q."/>
            <person name="He Z."/>
            <person name="Tian L."/>
            <person name="Duan Y."/>
            <person name="Cai W."/>
            <person name="Li H."/>
            <person name="Song F."/>
        </authorList>
    </citation>
    <scope>NUCLEOTIDE SEQUENCE</scope>
    <source>
        <strain evidence="17">Cailab_2023a</strain>
    </source>
</reference>
<keyword evidence="10" id="KW-0325">Glycoprotein</keyword>
<name>A0AAW2HRH2_9NEOP</name>
<dbReference type="Pfam" id="PF00328">
    <property type="entry name" value="His_Phos_2"/>
    <property type="match status" value="1"/>
</dbReference>
<dbReference type="GO" id="GO:0034417">
    <property type="term" value="F:bisphosphoglycerate 3-phosphatase activity"/>
    <property type="evidence" value="ECO:0007669"/>
    <property type="project" value="UniProtKB-EC"/>
</dbReference>
<proteinExistence type="inferred from homology"/>
<protein>
    <recommendedName>
        <fullName evidence="5">Multiple inositol polyphosphate phosphatase 1</fullName>
        <ecNumber evidence="4">3.1.3.62</ecNumber>
        <ecNumber evidence="3">3.1.3.80</ecNumber>
    </recommendedName>
    <alternativeName>
        <fullName evidence="11">2,3-bisphosphoglycerate 3-phosphatase</fullName>
    </alternativeName>
</protein>
<dbReference type="EC" id="3.1.3.80" evidence="3"/>
<dbReference type="GO" id="GO:0052745">
    <property type="term" value="F:inositol phosphate phosphatase activity"/>
    <property type="evidence" value="ECO:0007669"/>
    <property type="project" value="TreeGrafter"/>
</dbReference>
<comment type="catalytic activity">
    <reaction evidence="15">
        <text>(2R)-2,3-bisphosphoglycerate + H2O = (2R)-2-phosphoglycerate + phosphate</text>
        <dbReference type="Rhea" id="RHEA:27381"/>
        <dbReference type="ChEBI" id="CHEBI:15377"/>
        <dbReference type="ChEBI" id="CHEBI:43474"/>
        <dbReference type="ChEBI" id="CHEBI:58248"/>
        <dbReference type="ChEBI" id="CHEBI:58289"/>
        <dbReference type="EC" id="3.1.3.80"/>
    </reaction>
    <physiologicalReaction direction="left-to-right" evidence="15">
        <dbReference type="Rhea" id="RHEA:27382"/>
    </physiologicalReaction>
</comment>
<comment type="subcellular location">
    <subcellularLocation>
        <location evidence="1">Cell membrane</location>
    </subcellularLocation>
</comment>
<dbReference type="EC" id="3.1.3.62" evidence="4"/>
<evidence type="ECO:0000256" key="1">
    <source>
        <dbReference type="ARBA" id="ARBA00004236"/>
    </source>
</evidence>
<comment type="catalytic activity">
    <reaction evidence="13">
        <text>1D-myo-inositol 1,2,4,5,6-pentakisphosphate + H2O = 1D-myo-inositol 1,2,5,6-tetrakisphosphate + phosphate</text>
        <dbReference type="Rhea" id="RHEA:77115"/>
        <dbReference type="ChEBI" id="CHEBI:15377"/>
        <dbReference type="ChEBI" id="CHEBI:43474"/>
        <dbReference type="ChEBI" id="CHEBI:57798"/>
        <dbReference type="ChEBI" id="CHEBI:195535"/>
        <dbReference type="EC" id="3.1.3.62"/>
    </reaction>
    <physiologicalReaction direction="left-to-right" evidence="13">
        <dbReference type="Rhea" id="RHEA:77116"/>
    </physiologicalReaction>
</comment>
<evidence type="ECO:0000256" key="11">
    <source>
        <dbReference type="ARBA" id="ARBA00031642"/>
    </source>
</evidence>
<comment type="catalytic activity">
    <reaction evidence="14">
        <text>1D-myo-inositol hexakisphosphate + H2O = 1D-myo-inositol 1,2,4,5,6-pentakisphosphate + phosphate</text>
        <dbReference type="Rhea" id="RHEA:16989"/>
        <dbReference type="ChEBI" id="CHEBI:15377"/>
        <dbReference type="ChEBI" id="CHEBI:43474"/>
        <dbReference type="ChEBI" id="CHEBI:57798"/>
        <dbReference type="ChEBI" id="CHEBI:58130"/>
        <dbReference type="EC" id="3.1.3.62"/>
    </reaction>
    <physiologicalReaction direction="left-to-right" evidence="14">
        <dbReference type="Rhea" id="RHEA:16990"/>
    </physiologicalReaction>
</comment>
<evidence type="ECO:0000256" key="6">
    <source>
        <dbReference type="ARBA" id="ARBA00022475"/>
    </source>
</evidence>
<comment type="caution">
    <text evidence="17">The sequence shown here is derived from an EMBL/GenBank/DDBJ whole genome shotgun (WGS) entry which is preliminary data.</text>
</comment>
<evidence type="ECO:0000256" key="4">
    <source>
        <dbReference type="ARBA" id="ARBA00013040"/>
    </source>
</evidence>
<dbReference type="GO" id="GO:0003993">
    <property type="term" value="F:acid phosphatase activity"/>
    <property type="evidence" value="ECO:0007669"/>
    <property type="project" value="TreeGrafter"/>
</dbReference>
<keyword evidence="8" id="KW-0378">Hydrolase</keyword>
<comment type="similarity">
    <text evidence="2">Belongs to the histidine acid phosphatase family. MINPP1 subfamily.</text>
</comment>
<dbReference type="FunFam" id="3.40.50.1240:FF:000014">
    <property type="entry name" value="Multiple inositol polyphosphate phosphatase 1"/>
    <property type="match status" value="1"/>
</dbReference>
<dbReference type="EMBL" id="JARGDH010000003">
    <property type="protein sequence ID" value="KAL0272173.1"/>
    <property type="molecule type" value="Genomic_DNA"/>
</dbReference>
<keyword evidence="7" id="KW-0732">Signal</keyword>
<dbReference type="AlphaFoldDB" id="A0AAW2HRH2"/>
<dbReference type="GO" id="GO:0005886">
    <property type="term" value="C:plasma membrane"/>
    <property type="evidence" value="ECO:0007669"/>
    <property type="project" value="UniProtKB-SubCell"/>
</dbReference>
<evidence type="ECO:0000313" key="17">
    <source>
        <dbReference type="EMBL" id="KAL0272173.1"/>
    </source>
</evidence>
<dbReference type="InterPro" id="IPR016274">
    <property type="entry name" value="Histidine_acid_Pase_euk"/>
</dbReference>
<dbReference type="PANTHER" id="PTHR20963:SF51">
    <property type="entry name" value="MULTIPLE INOSITOL POLYPHOSPHATE PHOSPHATASE 1"/>
    <property type="match status" value="1"/>
</dbReference>
<feature type="disulfide bond" evidence="16">
    <location>
        <begin position="412"/>
        <end position="417"/>
    </location>
</feature>
<evidence type="ECO:0000256" key="8">
    <source>
        <dbReference type="ARBA" id="ARBA00022801"/>
    </source>
</evidence>
<comment type="catalytic activity">
    <reaction evidence="12">
        <text>1D-myo-inositol 1,2,5,6-tetrakisphosphate + H2O = 1D-myo-inositol 1,2,6-trisphosphate + phosphate</text>
        <dbReference type="Rhea" id="RHEA:77119"/>
        <dbReference type="ChEBI" id="CHEBI:15377"/>
        <dbReference type="ChEBI" id="CHEBI:43474"/>
        <dbReference type="ChEBI" id="CHEBI:195535"/>
        <dbReference type="ChEBI" id="CHEBI:195537"/>
        <dbReference type="EC" id="3.1.3.62"/>
    </reaction>
    <physiologicalReaction direction="left-to-right" evidence="12">
        <dbReference type="Rhea" id="RHEA:77120"/>
    </physiologicalReaction>
</comment>
<evidence type="ECO:0000256" key="10">
    <source>
        <dbReference type="ARBA" id="ARBA00023180"/>
    </source>
</evidence>
<keyword evidence="16" id="KW-1015">Disulfide bond</keyword>
<dbReference type="InterPro" id="IPR029033">
    <property type="entry name" value="His_PPase_superfam"/>
</dbReference>
<gene>
    <name evidence="17" type="ORF">PYX00_005253</name>
</gene>
<evidence type="ECO:0000256" key="2">
    <source>
        <dbReference type="ARBA" id="ARBA00008422"/>
    </source>
</evidence>
<sequence length="446" mass="52578">MVPQTLTLSDYKLLFGILYILCNISCCSFTSEDCFSEKEFFSDHLGSKTAYDFVANTEDSQIRFDGCEPKKIWTIVRHGSRYPSREIIVQMKNLDKLKAEIIKNHQNKRGDLCPSTLSKLDEWSFNVNVNDSKKLVHEGEDEMIELAERYQKRFPEILPENYQNLTYQFRYTATQRTEESKRYFTIGLFDRKVARHVWSPDPIDKDPLLRFYKRCSKWKREVKHNSKSAVEKEKFLATDNMKNVISTVSRRLGFYRNLTVVFTMYNACSFESAWSYYHKSPWCYVFSKEDLQVLEYVGDLEKYWQSGYGYEINYKQACPIVKDMFKHMTSEKEPRSTFYFTHSGTVLKVLAHLGLYRDRNPLKHDNLSMDRLWRTSRIDAFATNIAFVLFRCEDGEKVLTMHQEKPVVLPGCEKELCPLEVLQKEYHDSIYDCDFNGLCGEDRSRG</sequence>
<dbReference type="SUPFAM" id="SSF53254">
    <property type="entry name" value="Phosphoglycerate mutase-like"/>
    <property type="match status" value="1"/>
</dbReference>
<keyword evidence="6" id="KW-1003">Cell membrane</keyword>
<organism evidence="17">
    <name type="scientific">Menopon gallinae</name>
    <name type="common">poultry shaft louse</name>
    <dbReference type="NCBI Taxonomy" id="328185"/>
    <lineage>
        <taxon>Eukaryota</taxon>
        <taxon>Metazoa</taxon>
        <taxon>Ecdysozoa</taxon>
        <taxon>Arthropoda</taxon>
        <taxon>Hexapoda</taxon>
        <taxon>Insecta</taxon>
        <taxon>Pterygota</taxon>
        <taxon>Neoptera</taxon>
        <taxon>Paraneoptera</taxon>
        <taxon>Psocodea</taxon>
        <taxon>Troctomorpha</taxon>
        <taxon>Phthiraptera</taxon>
        <taxon>Amblycera</taxon>
        <taxon>Menoponidae</taxon>
        <taxon>Menopon</taxon>
    </lineage>
</organism>
<dbReference type="PANTHER" id="PTHR20963">
    <property type="entry name" value="MULTIPLE INOSITOL POLYPHOSPHATE PHOSPHATASE-RELATED"/>
    <property type="match status" value="1"/>
</dbReference>
<dbReference type="Gene3D" id="3.40.50.1240">
    <property type="entry name" value="Phosphoglycerate mutase-like"/>
    <property type="match status" value="1"/>
</dbReference>
<evidence type="ECO:0000256" key="13">
    <source>
        <dbReference type="ARBA" id="ARBA00043671"/>
    </source>
</evidence>
<evidence type="ECO:0000256" key="9">
    <source>
        <dbReference type="ARBA" id="ARBA00023136"/>
    </source>
</evidence>
<accession>A0AAW2HRH2</accession>
<feature type="disulfide bond" evidence="16">
    <location>
        <begin position="67"/>
        <end position="392"/>
    </location>
</feature>
<evidence type="ECO:0000256" key="14">
    <source>
        <dbReference type="ARBA" id="ARBA00043691"/>
    </source>
</evidence>
<evidence type="ECO:0000256" key="7">
    <source>
        <dbReference type="ARBA" id="ARBA00022729"/>
    </source>
</evidence>
<evidence type="ECO:0000256" key="15">
    <source>
        <dbReference type="ARBA" id="ARBA00043832"/>
    </source>
</evidence>
<dbReference type="PIRSF" id="PIRSF000894">
    <property type="entry name" value="Acid_phosphatase"/>
    <property type="match status" value="1"/>
</dbReference>
<evidence type="ECO:0000256" key="3">
    <source>
        <dbReference type="ARBA" id="ARBA00012976"/>
    </source>
</evidence>